<protein>
    <submittedName>
        <fullName evidence="2">Uncharacterized protein</fullName>
    </submittedName>
</protein>
<evidence type="ECO:0000313" key="3">
    <source>
        <dbReference type="Proteomes" id="UP000195540"/>
    </source>
</evidence>
<dbReference type="EMBL" id="UGTS01000004">
    <property type="protein sequence ID" value="SUC20849.1"/>
    <property type="molecule type" value="Genomic_DNA"/>
</dbReference>
<gene>
    <name evidence="1" type="ORF">AM402_18985</name>
    <name evidence="2" type="ORF">NCTC11938_02011</name>
</gene>
<evidence type="ECO:0000313" key="4">
    <source>
        <dbReference type="Proteomes" id="UP000254191"/>
    </source>
</evidence>
<organism evidence="2 4">
    <name type="scientific">Proteus mirabilis</name>
    <dbReference type="NCBI Taxonomy" id="584"/>
    <lineage>
        <taxon>Bacteria</taxon>
        <taxon>Pseudomonadati</taxon>
        <taxon>Pseudomonadota</taxon>
        <taxon>Gammaproteobacteria</taxon>
        <taxon>Enterobacterales</taxon>
        <taxon>Morganellaceae</taxon>
        <taxon>Proteus</taxon>
    </lineage>
</organism>
<dbReference type="EMBL" id="CP021694">
    <property type="protein sequence ID" value="ARX36129.1"/>
    <property type="molecule type" value="Genomic_DNA"/>
</dbReference>
<reference evidence="2 4" key="2">
    <citation type="submission" date="2018-06" db="EMBL/GenBank/DDBJ databases">
        <authorList>
            <consortium name="Pathogen Informatics"/>
            <person name="Doyle S."/>
        </authorList>
    </citation>
    <scope>NUCLEOTIDE SEQUENCE [LARGE SCALE GENOMIC DNA]</scope>
    <source>
        <strain evidence="2 4">NCTC11938</strain>
    </source>
</reference>
<dbReference type="GeneID" id="6802632"/>
<proteinExistence type="predicted"/>
<reference evidence="1 3" key="1">
    <citation type="submission" date="2017-05" db="EMBL/GenBank/DDBJ databases">
        <title>Whole genome sequencing of Proteus mirabilis AR_0155.</title>
        <authorList>
            <person name="Conlan S."/>
            <person name="Thomas P.J."/>
            <person name="Mullikin J."/>
            <person name="Frank K.M."/>
            <person name="Segre J.A."/>
        </authorList>
    </citation>
    <scope>NUCLEOTIDE SEQUENCE [LARGE SCALE GENOMIC DNA]</scope>
    <source>
        <strain evidence="1 3">AR_0155</strain>
    </source>
</reference>
<dbReference type="Proteomes" id="UP000195540">
    <property type="component" value="Chromosome"/>
</dbReference>
<name>A0A1Z1T035_PROMI</name>
<dbReference type="Proteomes" id="UP000254191">
    <property type="component" value="Unassembled WGS sequence"/>
</dbReference>
<accession>A0A1Z1T035</accession>
<evidence type="ECO:0000313" key="1">
    <source>
        <dbReference type="EMBL" id="ARX36129.1"/>
    </source>
</evidence>
<evidence type="ECO:0000313" key="2">
    <source>
        <dbReference type="EMBL" id="SUC20849.1"/>
    </source>
</evidence>
<dbReference type="RefSeq" id="WP_004245114.1">
    <property type="nucleotide sequence ID" value="NZ_AP026827.1"/>
</dbReference>
<sequence>MKTLQYHKNLPKLVTLISMGLASVPAESFKHNQLSFTPDIQYSFSSAQFNQFVAIPIDEATEKMNILAESINKHLIHLKEKWINPPHYFINEDDYYQINKSIKRLDNSLTDIKNILLSLPKSDTQKKQSVLLFGRSLAHYRSVLTEFISFIEQTHQPSKTTNKKPNIISADMQRLIQTEHKKLGLSKPKFNNH</sequence>
<dbReference type="AlphaFoldDB" id="A0A1Z1T035"/>